<evidence type="ECO:0000313" key="1">
    <source>
        <dbReference type="EMBL" id="KXW57039.1"/>
    </source>
</evidence>
<evidence type="ECO:0000313" key="2">
    <source>
        <dbReference type="Proteomes" id="UP000075653"/>
    </source>
</evidence>
<proteinExistence type="predicted"/>
<dbReference type="Proteomes" id="UP000075653">
    <property type="component" value="Unassembled WGS sequence"/>
</dbReference>
<keyword evidence="2" id="KW-1185">Reference proteome</keyword>
<gene>
    <name evidence="1" type="ORF">FEMY_24430</name>
</gene>
<dbReference type="RefSeq" id="WP_062188656.1">
    <property type="nucleotide sequence ID" value="NZ_LRRD01000157.1"/>
</dbReference>
<protein>
    <submittedName>
        <fullName evidence="1">Uncharacterized protein</fullName>
    </submittedName>
</protein>
<dbReference type="AlphaFoldDB" id="A0A149VUZ8"/>
<sequence length="133" mass="15321">MLEFIIEKLISLLGPIATLSKDKRELKDNALHSVSTALRETQLYYRDLGKGKERNMDIEAQLAKYWSAAAIPLRHIDEELAMACEHKAEYWVNPEQWSDEEIVRLGIKLEDVSKAYRDLAMPKFSKASRVART</sequence>
<dbReference type="EMBL" id="LRRD01000157">
    <property type="protein sequence ID" value="KXW57039.1"/>
    <property type="molecule type" value="Genomic_DNA"/>
</dbReference>
<name>A0A149VUZ8_9PROT</name>
<dbReference type="PATRIC" id="fig|1789004.3.peg.2601"/>
<reference evidence="1 2" key="1">
    <citation type="submission" date="2016-01" db="EMBL/GenBank/DDBJ databases">
        <title>Genome sequence of the acidophilic iron oxidising Ferrovum strain Z-31.</title>
        <authorList>
            <person name="Poehlein A."/>
            <person name="Ullrich S.R."/>
            <person name="Schloemann M."/>
            <person name="Muehling M."/>
            <person name="Daniel R."/>
        </authorList>
    </citation>
    <scope>NUCLEOTIDE SEQUENCE [LARGE SCALE GENOMIC DNA]</scope>
    <source>
        <strain evidence="1 2">Z-31</strain>
    </source>
</reference>
<comment type="caution">
    <text evidence="1">The sequence shown here is derived from an EMBL/GenBank/DDBJ whole genome shotgun (WGS) entry which is preliminary data.</text>
</comment>
<organism evidence="1 2">
    <name type="scientific">Ferrovum myxofaciens</name>
    <dbReference type="NCBI Taxonomy" id="416213"/>
    <lineage>
        <taxon>Bacteria</taxon>
        <taxon>Pseudomonadati</taxon>
        <taxon>Pseudomonadota</taxon>
        <taxon>Betaproteobacteria</taxon>
        <taxon>Ferrovales</taxon>
        <taxon>Ferrovaceae</taxon>
        <taxon>Ferrovum</taxon>
    </lineage>
</organism>
<accession>A0A149VUZ8</accession>